<dbReference type="Gene3D" id="3.30.1300.30">
    <property type="entry name" value="GSPII I/J protein-like"/>
    <property type="match status" value="1"/>
</dbReference>
<keyword evidence="4 9" id="KW-0488">Methylation</keyword>
<evidence type="ECO:0000256" key="6">
    <source>
        <dbReference type="ARBA" id="ARBA00022692"/>
    </source>
</evidence>
<dbReference type="Pfam" id="PF02501">
    <property type="entry name" value="T2SSI"/>
    <property type="match status" value="1"/>
</dbReference>
<dbReference type="NCBIfam" id="TIGR02532">
    <property type="entry name" value="IV_pilin_GFxxxE"/>
    <property type="match status" value="1"/>
</dbReference>
<dbReference type="InterPro" id="IPR012902">
    <property type="entry name" value="N_methyl_site"/>
</dbReference>
<evidence type="ECO:0000256" key="5">
    <source>
        <dbReference type="ARBA" id="ARBA00022519"/>
    </source>
</evidence>
<organism evidence="11 12">
    <name type="scientific">Methylomonas lenta</name>
    <dbReference type="NCBI Taxonomy" id="980561"/>
    <lineage>
        <taxon>Bacteria</taxon>
        <taxon>Pseudomonadati</taxon>
        <taxon>Pseudomonadota</taxon>
        <taxon>Gammaproteobacteria</taxon>
        <taxon>Methylococcales</taxon>
        <taxon>Methylococcaceae</taxon>
        <taxon>Methylomonas</taxon>
    </lineage>
</organism>
<dbReference type="EMBL" id="LUUI01000138">
    <property type="protein sequence ID" value="OAI11689.1"/>
    <property type="molecule type" value="Genomic_DNA"/>
</dbReference>
<dbReference type="InterPro" id="IPR010052">
    <property type="entry name" value="T2SS_protein-GspI"/>
</dbReference>
<keyword evidence="12" id="KW-1185">Reference proteome</keyword>
<protein>
    <recommendedName>
        <fullName evidence="9">Type II secretion system protein I</fullName>
        <shortName evidence="9">T2SS minor pseudopilin I</shortName>
    </recommendedName>
</protein>
<comment type="subunit">
    <text evidence="9">Type II secretion is composed of four main components: the outer membrane complex, the inner membrane complex, the cytoplasmic secretion ATPase and the periplasm-spanning pseudopilus.</text>
</comment>
<gene>
    <name evidence="11" type="ORF">A1359_01685</name>
</gene>
<dbReference type="SUPFAM" id="SSF54523">
    <property type="entry name" value="Pili subunits"/>
    <property type="match status" value="1"/>
</dbReference>
<name>A0A177N3E2_9GAMM</name>
<keyword evidence="5 9" id="KW-0997">Cell inner membrane</keyword>
<feature type="domain" description="Type II secretion system protein GspI C-terminal" evidence="10">
    <location>
        <begin position="46"/>
        <end position="123"/>
    </location>
</feature>
<dbReference type="GO" id="GO:0015627">
    <property type="term" value="C:type II protein secretion system complex"/>
    <property type="evidence" value="ECO:0007669"/>
    <property type="project" value="UniProtKB-UniRule"/>
</dbReference>
<keyword evidence="3" id="KW-1003">Cell membrane</keyword>
<dbReference type="PANTHER" id="PTHR38779">
    <property type="entry name" value="TYPE II SECRETION SYSTEM PROTEIN I-RELATED"/>
    <property type="match status" value="1"/>
</dbReference>
<evidence type="ECO:0000256" key="7">
    <source>
        <dbReference type="ARBA" id="ARBA00022989"/>
    </source>
</evidence>
<comment type="subcellular location">
    <subcellularLocation>
        <location evidence="1 9">Cell inner membrane</location>
        <topology evidence="1 9">Single-pass membrane protein</topology>
    </subcellularLocation>
</comment>
<comment type="PTM">
    <text evidence="9">Cleaved by prepilin peptidase.</text>
</comment>
<evidence type="ECO:0000256" key="1">
    <source>
        <dbReference type="ARBA" id="ARBA00004377"/>
    </source>
</evidence>
<dbReference type="STRING" id="980561.A1359_01685"/>
<comment type="caution">
    <text evidence="11">The sequence shown here is derived from an EMBL/GenBank/DDBJ whole genome shotgun (WGS) entry which is preliminary data.</text>
</comment>
<reference evidence="11 12" key="1">
    <citation type="submission" date="2016-03" db="EMBL/GenBank/DDBJ databases">
        <authorList>
            <person name="Ploux O."/>
        </authorList>
    </citation>
    <scope>NUCLEOTIDE SEQUENCE [LARGE SCALE GENOMIC DNA]</scope>
    <source>
        <strain evidence="11 12">R-45370</strain>
    </source>
</reference>
<evidence type="ECO:0000259" key="10">
    <source>
        <dbReference type="Pfam" id="PF02501"/>
    </source>
</evidence>
<evidence type="ECO:0000313" key="12">
    <source>
        <dbReference type="Proteomes" id="UP000078476"/>
    </source>
</evidence>
<dbReference type="PANTHER" id="PTHR38779:SF2">
    <property type="entry name" value="TYPE II SECRETION SYSTEM PROTEIN I-RELATED"/>
    <property type="match status" value="1"/>
</dbReference>
<comment type="function">
    <text evidence="9">Component of the type II secretion system required for the energy-dependent secretion of extracellular factors such as proteases and toxins from the periplasm.</text>
</comment>
<evidence type="ECO:0000256" key="4">
    <source>
        <dbReference type="ARBA" id="ARBA00022481"/>
    </source>
</evidence>
<keyword evidence="8 9" id="KW-0472">Membrane</keyword>
<dbReference type="Pfam" id="PF07963">
    <property type="entry name" value="N_methyl"/>
    <property type="match status" value="1"/>
</dbReference>
<evidence type="ECO:0000256" key="9">
    <source>
        <dbReference type="RuleBase" id="RU368030"/>
    </source>
</evidence>
<dbReference type="GO" id="GO:0005886">
    <property type="term" value="C:plasma membrane"/>
    <property type="evidence" value="ECO:0007669"/>
    <property type="project" value="UniProtKB-SubCell"/>
</dbReference>
<evidence type="ECO:0000313" key="11">
    <source>
        <dbReference type="EMBL" id="OAI11689.1"/>
    </source>
</evidence>
<feature type="transmembrane region" description="Helical" evidence="9">
    <location>
        <begin position="12"/>
        <end position="33"/>
    </location>
</feature>
<dbReference type="OrthoDB" id="6121517at2"/>
<sequence length="129" mass="14573">MISLNGAKNTTGFTLLEVLIALALLAILMAGLIKITADNTKNLWYLENKTLAAIVAANHAIELRLGKETPESLDGWDNMAGRRWYWQLNRDVMQAMDKGVWLYRIEVFLEGDKSPYAGMTTFIPRQDEI</sequence>
<dbReference type="GO" id="GO:0015628">
    <property type="term" value="P:protein secretion by the type II secretion system"/>
    <property type="evidence" value="ECO:0007669"/>
    <property type="project" value="UniProtKB-UniRule"/>
</dbReference>
<evidence type="ECO:0000256" key="2">
    <source>
        <dbReference type="ARBA" id="ARBA00008358"/>
    </source>
</evidence>
<dbReference type="NCBIfam" id="TIGR01707">
    <property type="entry name" value="gspI"/>
    <property type="match status" value="1"/>
</dbReference>
<dbReference type="RefSeq" id="WP_066985750.1">
    <property type="nucleotide sequence ID" value="NZ_LUUI01000138.1"/>
</dbReference>
<comment type="similarity">
    <text evidence="2 9">Belongs to the GSP I family.</text>
</comment>
<keyword evidence="6 9" id="KW-0812">Transmembrane</keyword>
<dbReference type="InterPro" id="IPR045584">
    <property type="entry name" value="Pilin-like"/>
</dbReference>
<proteinExistence type="inferred from homology"/>
<evidence type="ECO:0000256" key="8">
    <source>
        <dbReference type="ARBA" id="ARBA00023136"/>
    </source>
</evidence>
<keyword evidence="7 9" id="KW-1133">Transmembrane helix</keyword>
<accession>A0A177N3E2</accession>
<dbReference type="InterPro" id="IPR003413">
    <property type="entry name" value="T2SS_GspI_C"/>
</dbReference>
<dbReference type="AlphaFoldDB" id="A0A177N3E2"/>
<evidence type="ECO:0000256" key="3">
    <source>
        <dbReference type="ARBA" id="ARBA00022475"/>
    </source>
</evidence>
<dbReference type="PROSITE" id="PS00409">
    <property type="entry name" value="PROKAR_NTER_METHYL"/>
    <property type="match status" value="1"/>
</dbReference>
<dbReference type="Proteomes" id="UP000078476">
    <property type="component" value="Unassembled WGS sequence"/>
</dbReference>